<accession>A0A918C800</accession>
<protein>
    <submittedName>
        <fullName evidence="1">Uncharacterized protein</fullName>
    </submittedName>
</protein>
<reference evidence="1" key="2">
    <citation type="submission" date="2020-09" db="EMBL/GenBank/DDBJ databases">
        <authorList>
            <person name="Sun Q."/>
            <person name="Ohkuma M."/>
        </authorList>
    </citation>
    <scope>NUCLEOTIDE SEQUENCE</scope>
    <source>
        <strain evidence="1">JCM 31311</strain>
    </source>
</reference>
<gene>
    <name evidence="1" type="ORF">GCM10008957_24970</name>
</gene>
<dbReference type="Proteomes" id="UP000603865">
    <property type="component" value="Unassembled WGS sequence"/>
</dbReference>
<evidence type="ECO:0000313" key="1">
    <source>
        <dbReference type="EMBL" id="GGR11259.1"/>
    </source>
</evidence>
<comment type="caution">
    <text evidence="1">The sequence shown here is derived from an EMBL/GenBank/DDBJ whole genome shotgun (WGS) entry which is preliminary data.</text>
</comment>
<sequence>MYCDTTYTLTKGDSLAITADYRSLQYYTADGTTGNAYSISLAGSGFTSKTTATAVNGIPAKTTYYLRIPSGTSSLPAIVLLGHRINNVIISKTGAPSMTPVAAAPAPRPTIPTPTPNVALTGFNIQLTNCKVNAGVYTCTATLTPR</sequence>
<name>A0A918C800_9DEIO</name>
<evidence type="ECO:0000313" key="2">
    <source>
        <dbReference type="Proteomes" id="UP000603865"/>
    </source>
</evidence>
<dbReference type="EMBL" id="BMQL01000013">
    <property type="protein sequence ID" value="GGR11259.1"/>
    <property type="molecule type" value="Genomic_DNA"/>
</dbReference>
<proteinExistence type="predicted"/>
<organism evidence="1 2">
    <name type="scientific">Deinococcus ruber</name>
    <dbReference type="NCBI Taxonomy" id="1848197"/>
    <lineage>
        <taxon>Bacteria</taxon>
        <taxon>Thermotogati</taxon>
        <taxon>Deinococcota</taxon>
        <taxon>Deinococci</taxon>
        <taxon>Deinococcales</taxon>
        <taxon>Deinococcaceae</taxon>
        <taxon>Deinococcus</taxon>
    </lineage>
</organism>
<dbReference type="AlphaFoldDB" id="A0A918C800"/>
<keyword evidence="2" id="KW-1185">Reference proteome</keyword>
<reference evidence="1" key="1">
    <citation type="journal article" date="2014" name="Int. J. Syst. Evol. Microbiol.">
        <title>Complete genome sequence of Corynebacterium casei LMG S-19264T (=DSM 44701T), isolated from a smear-ripened cheese.</title>
        <authorList>
            <consortium name="US DOE Joint Genome Institute (JGI-PGF)"/>
            <person name="Walter F."/>
            <person name="Albersmeier A."/>
            <person name="Kalinowski J."/>
            <person name="Ruckert C."/>
        </authorList>
    </citation>
    <scope>NUCLEOTIDE SEQUENCE</scope>
    <source>
        <strain evidence="1">JCM 31311</strain>
    </source>
</reference>